<accession>A0ACC2S7F7</accession>
<proteinExistence type="predicted"/>
<protein>
    <submittedName>
        <fullName evidence="1">Uncharacterized protein</fullName>
    </submittedName>
</protein>
<dbReference type="EMBL" id="QTSX02005732">
    <property type="protein sequence ID" value="KAJ9058264.1"/>
    <property type="molecule type" value="Genomic_DNA"/>
</dbReference>
<dbReference type="Proteomes" id="UP001165960">
    <property type="component" value="Unassembled WGS sequence"/>
</dbReference>
<evidence type="ECO:0000313" key="2">
    <source>
        <dbReference type="Proteomes" id="UP001165960"/>
    </source>
</evidence>
<sequence length="217" mass="24541">MYWDRIRNFNILGLNFILKPLSARLPSSARYRPAWPAARADLESYLVRLLRCLAMCSWFAAASTWLCVPGPPPPPPGYVFLVRRLLRLVVCSWSALALFVWSPTGQVIITDNFKRDFGVLRVMESKRFLVLLVSCQVVVSVLCFVCPCASVSCVSVSTSGVCFMFECFCAFHSRVFLFPVYSSFSCVSDLSLCFILVCSVSSLNLISKWLRSFKRRL</sequence>
<name>A0ACC2S7F7_9FUNG</name>
<keyword evidence="2" id="KW-1185">Reference proteome</keyword>
<reference evidence="1" key="1">
    <citation type="submission" date="2022-04" db="EMBL/GenBank/DDBJ databases">
        <title>Genome of the entomopathogenic fungus Entomophthora muscae.</title>
        <authorList>
            <person name="Elya C."/>
            <person name="Lovett B.R."/>
            <person name="Lee E."/>
            <person name="Macias A.M."/>
            <person name="Hajek A.E."/>
            <person name="De Bivort B.L."/>
            <person name="Kasson M.T."/>
            <person name="De Fine Licht H.H."/>
            <person name="Stajich J.E."/>
        </authorList>
    </citation>
    <scope>NUCLEOTIDE SEQUENCE</scope>
    <source>
        <strain evidence="1">Berkeley</strain>
    </source>
</reference>
<evidence type="ECO:0000313" key="1">
    <source>
        <dbReference type="EMBL" id="KAJ9058264.1"/>
    </source>
</evidence>
<comment type="caution">
    <text evidence="1">The sequence shown here is derived from an EMBL/GenBank/DDBJ whole genome shotgun (WGS) entry which is preliminary data.</text>
</comment>
<organism evidence="1 2">
    <name type="scientific">Entomophthora muscae</name>
    <dbReference type="NCBI Taxonomy" id="34485"/>
    <lineage>
        <taxon>Eukaryota</taxon>
        <taxon>Fungi</taxon>
        <taxon>Fungi incertae sedis</taxon>
        <taxon>Zoopagomycota</taxon>
        <taxon>Entomophthoromycotina</taxon>
        <taxon>Entomophthoromycetes</taxon>
        <taxon>Entomophthorales</taxon>
        <taxon>Entomophthoraceae</taxon>
        <taxon>Entomophthora</taxon>
    </lineage>
</organism>
<gene>
    <name evidence="1" type="ORF">DSO57_1039785</name>
</gene>